<dbReference type="RefSeq" id="WP_185143658.1">
    <property type="nucleotide sequence ID" value="NZ_JACJVP010000025.1"/>
</dbReference>
<feature type="coiled-coil region" evidence="1">
    <location>
        <begin position="257"/>
        <end position="294"/>
    </location>
</feature>
<name>A0A7X0VGC8_9BACL</name>
<evidence type="ECO:0000256" key="2">
    <source>
        <dbReference type="SAM" id="MobiDB-lite"/>
    </source>
</evidence>
<feature type="coiled-coil region" evidence="1">
    <location>
        <begin position="457"/>
        <end position="514"/>
    </location>
</feature>
<feature type="region of interest" description="Disordered" evidence="2">
    <location>
        <begin position="600"/>
        <end position="619"/>
    </location>
</feature>
<dbReference type="Gene3D" id="3.40.50.300">
    <property type="entry name" value="P-loop containing nucleotide triphosphate hydrolases"/>
    <property type="match status" value="1"/>
</dbReference>
<gene>
    <name evidence="3" type="ORF">H7C19_16025</name>
</gene>
<dbReference type="InterPro" id="IPR013496">
    <property type="entry name" value="CHP02680"/>
</dbReference>
<keyword evidence="4" id="KW-1185">Reference proteome</keyword>
<organism evidence="3 4">
    <name type="scientific">Cohnella nanjingensis</name>
    <dbReference type="NCBI Taxonomy" id="1387779"/>
    <lineage>
        <taxon>Bacteria</taxon>
        <taxon>Bacillati</taxon>
        <taxon>Bacillota</taxon>
        <taxon>Bacilli</taxon>
        <taxon>Bacillales</taxon>
        <taxon>Paenibacillaceae</taxon>
        <taxon>Cohnella</taxon>
    </lineage>
</organism>
<sequence>MREEKDVIEQDLRKEGEPEADQASKRGRWQMSRAGILNFWFYEDEEFGLEDGRLVLRGANGSGKSVTMQSFVPLVLDGDKRPHRLDPFGSKDRRIEYYLLGENDEHSDRTGYLWLEFRHTAKDIYKTVGIGLRARKGASQVGFWGFALEDGRRVNRDFWLYDRVLELEGAGRFPLDRKSLEERIGAGGQVVQEQGAYRDLVNRTLFGFYDRDAYADLLQLLVQLRSPKLSNNVRPTAIYEILNQSLPPLHEEELRPLSEVMEDMDQLADRLEELALHQAELEKLSRSYDQYNRSLLYESGSRLLEAKAASDEVSRQSGALLKQLQEALAEETGVVQALQANREQAVAIDSELELLSRSEAMEKQREMEQAEEALKETQQYADQTDKRLKAAIGGREAAEHARGKAQTEMAEMLDNQRQVLEELDGLAGDIEFAHHGVYHRYWMPEPPEETAFSASWLRDLEEHRAEIREALRLAEQEQEAGRRVTEYDKELGEMRALRDEAERTKRAAEAVATDALHRWKEQVLAWKEGLRVLALGEEAVRHLFEASADLSYERQRTEEVLLPAKAEAERQIQSLVRQRLEIEQQAKSVRAERDRLAEERREWQQSREPEPPRSAERIATRAGYGARQGAPLYELCEFRGGLSPLEQAGIEQALLASGLLDAWVRPDGTVGSVTERDEDVWVQPVPLDFGYTLADMLKPLPGAESGVPERIVEEVLRSFAWGEAFDASALESSVQTVTIGRDYYQFGPVTGKVNAFERQAQYIGKEARKQFKLAEIERLGQAVAACDRELEALGQASADLDVSEASVAEELARFPLREESHAALLEAWRSQHDAAVRFGLYLEQETRMADVLRAKQEQWAQLKRELIAATAGWSRLKTMAALREASQTAGSYREQVGQLLSDWRAYVQAATLHARYAEEAAEYAAQAEYEEEQREELREKLYGYRVKADQLRQLMDELGIGDLHVRISALRAQRTDAAKDQQRLTEARAALAGRVGGLRERQGALAEQETARLERLSHSERAYRAELGQLLIPELQQPTSPEPSLMDGKPRAVRVAEALEDGRDALLRICKELTALLEPAVARSNKERLGSMLQDHYNAAKHLLSEYVIETAISDQGRITLLSMRDRTRPQRPAALLAEMNDLLVEQQALLSEKDRELFEEIILRSVGKAIRQRIQRAELWMKTMNRLMSERDTSSGLKLQLQWVPKAAKTEQEMNSDELVDLLRRDAHLLHDDEVERLVAHFRSRIQWAKQGAAEERETLRKHLYDMLDYRSWFEFSLRYKKGGETSYRELTDSRFNVLSGGEKAMSMYIPLFAATYSRYADAGPEAPKIISLDEAFAGVDDENIRDLFGLLTQMDFDYMMTSQVLWGCYDTVPNLSICEIFRPKDASFVTLFRYRWNGKTREYIPDAAGGSA</sequence>
<evidence type="ECO:0000313" key="3">
    <source>
        <dbReference type="EMBL" id="MBB6672188.1"/>
    </source>
</evidence>
<evidence type="ECO:0000313" key="4">
    <source>
        <dbReference type="Proteomes" id="UP000547209"/>
    </source>
</evidence>
<proteinExistence type="predicted"/>
<dbReference type="EMBL" id="JACJVP010000025">
    <property type="protein sequence ID" value="MBB6672188.1"/>
    <property type="molecule type" value="Genomic_DNA"/>
</dbReference>
<feature type="region of interest" description="Disordered" evidence="2">
    <location>
        <begin position="1"/>
        <end position="27"/>
    </location>
</feature>
<accession>A0A7X0VGC8</accession>
<reference evidence="3 4" key="1">
    <citation type="submission" date="2020-08" db="EMBL/GenBank/DDBJ databases">
        <title>Cohnella phylogeny.</title>
        <authorList>
            <person name="Dunlap C."/>
        </authorList>
    </citation>
    <scope>NUCLEOTIDE SEQUENCE [LARGE SCALE GENOMIC DNA]</scope>
    <source>
        <strain evidence="3 4">DSM 28246</strain>
    </source>
</reference>
<protein>
    <submittedName>
        <fullName evidence="3">TIGR02680 family protein</fullName>
    </submittedName>
</protein>
<dbReference type="SUPFAM" id="SSF52540">
    <property type="entry name" value="P-loop containing nucleoside triphosphate hydrolases"/>
    <property type="match status" value="1"/>
</dbReference>
<comment type="caution">
    <text evidence="3">The sequence shown here is derived from an EMBL/GenBank/DDBJ whole genome shotgun (WGS) entry which is preliminary data.</text>
</comment>
<dbReference type="NCBIfam" id="TIGR02680">
    <property type="entry name" value="TIGR02680 family protein"/>
    <property type="match status" value="1"/>
</dbReference>
<dbReference type="InterPro" id="IPR027417">
    <property type="entry name" value="P-loop_NTPase"/>
</dbReference>
<evidence type="ECO:0000256" key="1">
    <source>
        <dbReference type="SAM" id="Coils"/>
    </source>
</evidence>
<feature type="coiled-coil region" evidence="1">
    <location>
        <begin position="321"/>
        <end position="387"/>
    </location>
</feature>
<keyword evidence="1" id="KW-0175">Coiled coil</keyword>
<dbReference type="Proteomes" id="UP000547209">
    <property type="component" value="Unassembled WGS sequence"/>
</dbReference>
<feature type="compositionally biased region" description="Basic and acidic residues" evidence="2">
    <location>
        <begin position="1"/>
        <end position="17"/>
    </location>
</feature>
<dbReference type="Pfam" id="PF13558">
    <property type="entry name" value="SbcC_Walker_B"/>
    <property type="match status" value="1"/>
</dbReference>